<keyword evidence="1" id="KW-0812">Transmembrane</keyword>
<evidence type="ECO:0000313" key="3">
    <source>
        <dbReference type="Proteomes" id="UP000612456"/>
    </source>
</evidence>
<dbReference type="InterPro" id="IPR018729">
    <property type="entry name" value="DUF2269_transmembrane"/>
</dbReference>
<feature type="transmembrane region" description="Helical" evidence="1">
    <location>
        <begin position="75"/>
        <end position="95"/>
    </location>
</feature>
<dbReference type="RefSeq" id="WP_188998940.1">
    <property type="nucleotide sequence ID" value="NZ_BMHP01000008.1"/>
</dbReference>
<organism evidence="2 3">
    <name type="scientific">Paenibacillus nasutitermitis</name>
    <dbReference type="NCBI Taxonomy" id="1652958"/>
    <lineage>
        <taxon>Bacteria</taxon>
        <taxon>Bacillati</taxon>
        <taxon>Bacillota</taxon>
        <taxon>Bacilli</taxon>
        <taxon>Bacillales</taxon>
        <taxon>Paenibacillaceae</taxon>
        <taxon>Paenibacillus</taxon>
    </lineage>
</organism>
<proteinExistence type="predicted"/>
<reference evidence="2" key="2">
    <citation type="submission" date="2020-09" db="EMBL/GenBank/DDBJ databases">
        <authorList>
            <person name="Sun Q."/>
            <person name="Zhou Y."/>
        </authorList>
    </citation>
    <scope>NUCLEOTIDE SEQUENCE</scope>
    <source>
        <strain evidence="2">CGMCC 1.15178</strain>
    </source>
</reference>
<feature type="transmembrane region" description="Helical" evidence="1">
    <location>
        <begin position="126"/>
        <end position="145"/>
    </location>
</feature>
<sequence length="148" mass="16659">MYNYLLFIHIISAVTAMVAVAGYPVIMGSVRTVEQAKFALGLLEKMAILPRIGGMLLLLTGLAFGYQQTYLFHELWYWFSVAIFFIIVVILAVVLPANIKQQLAALQGIESDTLPEAYRQSRRRSLRLEGIANFCVVISILLMVFKPF</sequence>
<feature type="transmembrane region" description="Helical" evidence="1">
    <location>
        <begin position="6"/>
        <end position="27"/>
    </location>
</feature>
<evidence type="ECO:0000313" key="2">
    <source>
        <dbReference type="EMBL" id="GGD96398.1"/>
    </source>
</evidence>
<keyword evidence="1" id="KW-0472">Membrane</keyword>
<name>A0A916ZGR6_9BACL</name>
<comment type="caution">
    <text evidence="2">The sequence shown here is derived from an EMBL/GenBank/DDBJ whole genome shotgun (WGS) entry which is preliminary data.</text>
</comment>
<reference evidence="2" key="1">
    <citation type="journal article" date="2014" name="Int. J. Syst. Evol. Microbiol.">
        <title>Complete genome sequence of Corynebacterium casei LMG S-19264T (=DSM 44701T), isolated from a smear-ripened cheese.</title>
        <authorList>
            <consortium name="US DOE Joint Genome Institute (JGI-PGF)"/>
            <person name="Walter F."/>
            <person name="Albersmeier A."/>
            <person name="Kalinowski J."/>
            <person name="Ruckert C."/>
        </authorList>
    </citation>
    <scope>NUCLEOTIDE SEQUENCE</scope>
    <source>
        <strain evidence="2">CGMCC 1.15178</strain>
    </source>
</reference>
<evidence type="ECO:0008006" key="4">
    <source>
        <dbReference type="Google" id="ProtNLM"/>
    </source>
</evidence>
<feature type="transmembrane region" description="Helical" evidence="1">
    <location>
        <begin position="48"/>
        <end position="69"/>
    </location>
</feature>
<accession>A0A916ZGR6</accession>
<dbReference type="EMBL" id="BMHP01000008">
    <property type="protein sequence ID" value="GGD96398.1"/>
    <property type="molecule type" value="Genomic_DNA"/>
</dbReference>
<dbReference type="AlphaFoldDB" id="A0A916ZGR6"/>
<dbReference type="Pfam" id="PF10027">
    <property type="entry name" value="DUF2269"/>
    <property type="match status" value="1"/>
</dbReference>
<dbReference type="Proteomes" id="UP000612456">
    <property type="component" value="Unassembled WGS sequence"/>
</dbReference>
<keyword evidence="3" id="KW-1185">Reference proteome</keyword>
<protein>
    <recommendedName>
        <fullName evidence="4">DUF2269 family protein</fullName>
    </recommendedName>
</protein>
<gene>
    <name evidence="2" type="ORF">GCM10010911_63910</name>
</gene>
<keyword evidence="1" id="KW-1133">Transmembrane helix</keyword>
<evidence type="ECO:0000256" key="1">
    <source>
        <dbReference type="SAM" id="Phobius"/>
    </source>
</evidence>